<keyword evidence="1" id="KW-0812">Transmembrane</keyword>
<keyword evidence="1" id="KW-1133">Transmembrane helix</keyword>
<organism evidence="2">
    <name type="scientific">Latrodectus hesperus</name>
    <name type="common">Western black widow spider</name>
    <dbReference type="NCBI Taxonomy" id="256737"/>
    <lineage>
        <taxon>Eukaryota</taxon>
        <taxon>Metazoa</taxon>
        <taxon>Ecdysozoa</taxon>
        <taxon>Arthropoda</taxon>
        <taxon>Chelicerata</taxon>
        <taxon>Arachnida</taxon>
        <taxon>Araneae</taxon>
        <taxon>Araneomorphae</taxon>
        <taxon>Entelegynae</taxon>
        <taxon>Araneoidea</taxon>
        <taxon>Theridiidae</taxon>
        <taxon>Latrodectus</taxon>
    </lineage>
</organism>
<evidence type="ECO:0000313" key="2">
    <source>
        <dbReference type="EMBL" id="ADV40254.1"/>
    </source>
</evidence>
<feature type="non-terminal residue" evidence="2">
    <location>
        <position position="82"/>
    </location>
</feature>
<keyword evidence="1" id="KW-0472">Membrane</keyword>
<feature type="transmembrane region" description="Helical" evidence="1">
    <location>
        <begin position="45"/>
        <end position="69"/>
    </location>
</feature>
<dbReference type="AlphaFoldDB" id="E7D1L0"/>
<reference evidence="2" key="1">
    <citation type="submission" date="2010-07" db="EMBL/GenBank/DDBJ databases">
        <title>Identification of Proteins Involved in Black Widow Spider Wrapping Silk Fibers.</title>
        <authorList>
            <person name="Nguyen A."/>
            <person name="Verduzco A."/>
            <person name="Vierra C."/>
        </authorList>
    </citation>
    <scope>NUCLEOTIDE SEQUENCE</scope>
</reference>
<proteinExistence type="evidence at transcript level"/>
<dbReference type="EMBL" id="HQ005960">
    <property type="protein sequence ID" value="ADV40254.1"/>
    <property type="molecule type" value="mRNA"/>
</dbReference>
<evidence type="ECO:0000256" key="1">
    <source>
        <dbReference type="SAM" id="Phobius"/>
    </source>
</evidence>
<accession>E7D1L0</accession>
<feature type="non-terminal residue" evidence="2">
    <location>
        <position position="1"/>
    </location>
</feature>
<sequence>LSVGGTTDTTLPQPRCELAVSYFDFSSISHNFCKIKYNLKTPFQFIFSTYGSIILSRVILLFLSPWLLCHMCHRKEFRRKKL</sequence>
<protein>
    <submittedName>
        <fullName evidence="2">Uncharacterized protein</fullName>
    </submittedName>
</protein>
<name>E7D1L0_LATHE</name>